<comment type="caution">
    <text evidence="1">The sequence shown here is derived from an EMBL/GenBank/DDBJ whole genome shotgun (WGS) entry which is preliminary data.</text>
</comment>
<dbReference type="RefSeq" id="WP_196913459.1">
    <property type="nucleotide sequence ID" value="NZ_CAMIIC010000019.1"/>
</dbReference>
<keyword evidence="2" id="KW-1185">Reference proteome</keyword>
<evidence type="ECO:0000313" key="1">
    <source>
        <dbReference type="EMBL" id="MBG6290811.1"/>
    </source>
</evidence>
<reference evidence="1 2" key="1">
    <citation type="submission" date="2020-11" db="EMBL/GenBank/DDBJ databases">
        <title>Enhanced detection system for hospital associated transmission using whole genome sequencing surveillance.</title>
        <authorList>
            <person name="Harrison L.H."/>
            <person name="Van Tyne D."/>
            <person name="Marsh J.W."/>
            <person name="Griffith M.P."/>
            <person name="Snyder D.J."/>
            <person name="Cooper V.S."/>
            <person name="Mustapha M."/>
        </authorList>
    </citation>
    <scope>NUCLEOTIDE SEQUENCE [LARGE SCALE GENOMIC DNA]</scope>
    <source>
        <strain evidence="1 2">PSA00705</strain>
    </source>
</reference>
<protein>
    <submittedName>
        <fullName evidence="1">Uncharacterized protein</fullName>
    </submittedName>
</protein>
<proteinExistence type="predicted"/>
<name>A0ABS0KS40_PSENT</name>
<evidence type="ECO:0000313" key="2">
    <source>
        <dbReference type="Proteomes" id="UP000608450"/>
    </source>
</evidence>
<accession>A0ABS0KS40</accession>
<dbReference type="EMBL" id="JADTFC010000087">
    <property type="protein sequence ID" value="MBG6290811.1"/>
    <property type="molecule type" value="Genomic_DNA"/>
</dbReference>
<gene>
    <name evidence="1" type="ORF">I5I61_25415</name>
</gene>
<sequence>MGHALKKTDRIYIPPRDKSRGEAVARPAEGEYQVQLEKAFCMAFQRYEKALEELAKV</sequence>
<organism evidence="1 2">
    <name type="scientific">Pseudomonas nitroreducens</name>
    <dbReference type="NCBI Taxonomy" id="46680"/>
    <lineage>
        <taxon>Bacteria</taxon>
        <taxon>Pseudomonadati</taxon>
        <taxon>Pseudomonadota</taxon>
        <taxon>Gammaproteobacteria</taxon>
        <taxon>Pseudomonadales</taxon>
        <taxon>Pseudomonadaceae</taxon>
        <taxon>Pseudomonas</taxon>
    </lineage>
</organism>
<dbReference type="Proteomes" id="UP000608450">
    <property type="component" value="Unassembled WGS sequence"/>
</dbReference>